<dbReference type="GO" id="GO:0051537">
    <property type="term" value="F:2 iron, 2 sulfur cluster binding"/>
    <property type="evidence" value="ECO:0007669"/>
    <property type="project" value="InterPro"/>
</dbReference>
<dbReference type="GO" id="GO:0019679">
    <property type="term" value="P:propionate metabolic process, methylcitrate cycle"/>
    <property type="evidence" value="ECO:0007669"/>
    <property type="project" value="InterPro"/>
</dbReference>
<dbReference type="EMBL" id="JASNWA010000010">
    <property type="protein sequence ID" value="KAK3168937.1"/>
    <property type="molecule type" value="Genomic_DNA"/>
</dbReference>
<accession>A0AAD9Z2S8</accession>
<dbReference type="InterPro" id="IPR042183">
    <property type="entry name" value="MmgE/PrpD_sf_1"/>
</dbReference>
<dbReference type="PANTHER" id="PTHR16943:SF15">
    <property type="entry name" value="DEHYDRATASE (PRPD), PUTATIVE-RELATED"/>
    <property type="match status" value="1"/>
</dbReference>
<sequence>MARQAVAADDNARGVYDQVLVDITKYVYHYDVQSPRAWTCAKLALLDALGCALETLTESEEARALIGPVVPGTTVPNGFRLPGTPYQLDILKGSFDLGSLIRYLDHNDAYPGAEWGHPSDNIGAILAVADWLSRTARASGQAPLTVEKVLLGLIKAYEIQGCFQIRNAFNQVGLDHTLLVKIASTAVVSWLLDLTENQAMDALSQAWMDSAPLRVFRQSPNTGPRKGWAAGDACMRAVHLAWLTQKGQPGASTVLTTPRWGFYATLFNGREFQLPRPFGSWVIESVFFKIHAVEGHGASAVEAAVEVGEKLMESGLSVEKDITHIHVRTQQAAMIIINKQGPLHNAADRDHCMQYMIAVVLMKGSMIESADYQDKSPWAKDPRVEALRKKIDLVEDPQFTADYHDKKKRSASSGLTVTLYDGTKMDEVLCEYPVGHPWREETTSSVKGKLKKNIEGWYGKGEKAQNILKLEPLREEDFRKMQVCDFVDRFAGE</sequence>
<dbReference type="InterPro" id="IPR045336">
    <property type="entry name" value="MmgE_PrpD_N"/>
</dbReference>
<dbReference type="Pfam" id="PF19305">
    <property type="entry name" value="MmgE_PrpD_C"/>
    <property type="match status" value="1"/>
</dbReference>
<organism evidence="5 6">
    <name type="scientific">Lepraria neglecta</name>
    <dbReference type="NCBI Taxonomy" id="209136"/>
    <lineage>
        <taxon>Eukaryota</taxon>
        <taxon>Fungi</taxon>
        <taxon>Dikarya</taxon>
        <taxon>Ascomycota</taxon>
        <taxon>Pezizomycotina</taxon>
        <taxon>Lecanoromycetes</taxon>
        <taxon>OSLEUM clade</taxon>
        <taxon>Lecanoromycetidae</taxon>
        <taxon>Lecanorales</taxon>
        <taxon>Lecanorineae</taxon>
        <taxon>Stereocaulaceae</taxon>
        <taxon>Lepraria</taxon>
    </lineage>
</organism>
<dbReference type="InterPro" id="IPR005656">
    <property type="entry name" value="MmgE_PrpD"/>
</dbReference>
<evidence type="ECO:0000256" key="1">
    <source>
        <dbReference type="ARBA" id="ARBA00006174"/>
    </source>
</evidence>
<dbReference type="InterPro" id="IPR036148">
    <property type="entry name" value="MmgE/PrpD_sf"/>
</dbReference>
<keyword evidence="6" id="KW-1185">Reference proteome</keyword>
<evidence type="ECO:0000259" key="4">
    <source>
        <dbReference type="Pfam" id="PF19305"/>
    </source>
</evidence>
<evidence type="ECO:0000313" key="5">
    <source>
        <dbReference type="EMBL" id="KAK3168937.1"/>
    </source>
</evidence>
<comment type="similarity">
    <text evidence="1">Belongs to the PrpD family.</text>
</comment>
<dbReference type="Pfam" id="PF03972">
    <property type="entry name" value="MmgE_PrpD_N"/>
    <property type="match status" value="1"/>
</dbReference>
<keyword evidence="2" id="KW-0456">Lyase</keyword>
<feature type="domain" description="MmgE/PrpD N-terminal" evidence="3">
    <location>
        <begin position="22"/>
        <end position="274"/>
    </location>
</feature>
<evidence type="ECO:0000313" key="6">
    <source>
        <dbReference type="Proteomes" id="UP001276659"/>
    </source>
</evidence>
<dbReference type="SUPFAM" id="SSF103378">
    <property type="entry name" value="2-methylcitrate dehydratase PrpD"/>
    <property type="match status" value="1"/>
</dbReference>
<dbReference type="NCBIfam" id="TIGR02330">
    <property type="entry name" value="prpD"/>
    <property type="match status" value="1"/>
</dbReference>
<dbReference type="NCBIfam" id="NF006943">
    <property type="entry name" value="PRK09425.1"/>
    <property type="match status" value="1"/>
</dbReference>
<dbReference type="PANTHER" id="PTHR16943">
    <property type="entry name" value="2-METHYLCITRATE DEHYDRATASE-RELATED"/>
    <property type="match status" value="1"/>
</dbReference>
<dbReference type="AlphaFoldDB" id="A0AAD9Z2S8"/>
<evidence type="ECO:0008006" key="7">
    <source>
        <dbReference type="Google" id="ProtNLM"/>
    </source>
</evidence>
<gene>
    <name evidence="5" type="ORF">OEA41_005385</name>
</gene>
<comment type="caution">
    <text evidence="5">The sequence shown here is derived from an EMBL/GenBank/DDBJ whole genome shotgun (WGS) entry which is preliminary data.</text>
</comment>
<dbReference type="InterPro" id="IPR012705">
    <property type="entry name" value="2Me_IsoCit_deHydtase_PrpD"/>
</dbReference>
<dbReference type="Gene3D" id="1.10.4100.10">
    <property type="entry name" value="2-methylcitrate dehydratase PrpD"/>
    <property type="match status" value="1"/>
</dbReference>
<name>A0AAD9Z2S8_9LECA</name>
<reference evidence="5" key="1">
    <citation type="submission" date="2022-11" db="EMBL/GenBank/DDBJ databases">
        <title>Chromosomal genome sequence assembly and mating type (MAT) locus characterization of the leprose asexual lichenized fungus Lepraria neglecta (Nyl.) Erichsen.</title>
        <authorList>
            <person name="Allen J.L."/>
            <person name="Pfeffer B."/>
        </authorList>
    </citation>
    <scope>NUCLEOTIDE SEQUENCE</scope>
    <source>
        <strain evidence="5">Allen 5258</strain>
    </source>
</reference>
<feature type="domain" description="MmgE/PrpD C-terminal" evidence="4">
    <location>
        <begin position="291"/>
        <end position="467"/>
    </location>
</feature>
<dbReference type="InterPro" id="IPR042188">
    <property type="entry name" value="MmgE/PrpD_sf_2"/>
</dbReference>
<dbReference type="Proteomes" id="UP001276659">
    <property type="component" value="Unassembled WGS sequence"/>
</dbReference>
<dbReference type="InterPro" id="IPR045337">
    <property type="entry name" value="MmgE_PrpD_C"/>
</dbReference>
<protein>
    <recommendedName>
        <fullName evidence="7">2-methylcitrate dehydratase</fullName>
    </recommendedName>
</protein>
<evidence type="ECO:0000259" key="3">
    <source>
        <dbReference type="Pfam" id="PF03972"/>
    </source>
</evidence>
<proteinExistence type="inferred from homology"/>
<dbReference type="GO" id="GO:0005739">
    <property type="term" value="C:mitochondrion"/>
    <property type="evidence" value="ECO:0007669"/>
    <property type="project" value="TreeGrafter"/>
</dbReference>
<evidence type="ECO:0000256" key="2">
    <source>
        <dbReference type="ARBA" id="ARBA00023239"/>
    </source>
</evidence>
<dbReference type="Gene3D" id="3.30.1330.120">
    <property type="entry name" value="2-methylcitrate dehydratase PrpD"/>
    <property type="match status" value="1"/>
</dbReference>
<dbReference type="GO" id="GO:0047547">
    <property type="term" value="F:2-methylcitrate dehydratase activity"/>
    <property type="evidence" value="ECO:0007669"/>
    <property type="project" value="InterPro"/>
</dbReference>